<feature type="non-terminal residue" evidence="3">
    <location>
        <position position="1"/>
    </location>
</feature>
<dbReference type="Proteomes" id="UP001196413">
    <property type="component" value="Unassembled WGS sequence"/>
</dbReference>
<protein>
    <recommendedName>
        <fullName evidence="2">Sugar phosphate transporter domain-containing protein</fullName>
    </recommendedName>
</protein>
<gene>
    <name evidence="3" type="ORF">KIN20_018506</name>
</gene>
<evidence type="ECO:0000313" key="4">
    <source>
        <dbReference type="Proteomes" id="UP001196413"/>
    </source>
</evidence>
<feature type="transmembrane region" description="Helical" evidence="1">
    <location>
        <begin position="6"/>
        <end position="27"/>
    </location>
</feature>
<proteinExistence type="predicted"/>
<accession>A0AAD5N153</accession>
<dbReference type="AlphaFoldDB" id="A0AAD5N153"/>
<keyword evidence="1" id="KW-1133">Transmembrane helix</keyword>
<dbReference type="EMBL" id="JAHQIW010003680">
    <property type="protein sequence ID" value="KAJ1359721.1"/>
    <property type="molecule type" value="Genomic_DNA"/>
</dbReference>
<evidence type="ECO:0000256" key="1">
    <source>
        <dbReference type="SAM" id="Phobius"/>
    </source>
</evidence>
<evidence type="ECO:0000313" key="3">
    <source>
        <dbReference type="EMBL" id="KAJ1359721.1"/>
    </source>
</evidence>
<keyword evidence="4" id="KW-1185">Reference proteome</keyword>
<dbReference type="Pfam" id="PF03151">
    <property type="entry name" value="TPT"/>
    <property type="match status" value="1"/>
</dbReference>
<sequence length="71" mass="8166">SYPYPITLALSNLMWVPVFSIPFLRMWEYKIVKLTSMQYSKYLTPISAGKAIAAVSAYFSLWKVPVSYVHT</sequence>
<keyword evidence="1" id="KW-0812">Transmembrane</keyword>
<feature type="transmembrane region" description="Helical" evidence="1">
    <location>
        <begin position="39"/>
        <end position="61"/>
    </location>
</feature>
<comment type="caution">
    <text evidence="3">The sequence shown here is derived from an EMBL/GenBank/DDBJ whole genome shotgun (WGS) entry which is preliminary data.</text>
</comment>
<organism evidence="3 4">
    <name type="scientific">Parelaphostrongylus tenuis</name>
    <name type="common">Meningeal worm</name>
    <dbReference type="NCBI Taxonomy" id="148309"/>
    <lineage>
        <taxon>Eukaryota</taxon>
        <taxon>Metazoa</taxon>
        <taxon>Ecdysozoa</taxon>
        <taxon>Nematoda</taxon>
        <taxon>Chromadorea</taxon>
        <taxon>Rhabditida</taxon>
        <taxon>Rhabditina</taxon>
        <taxon>Rhabditomorpha</taxon>
        <taxon>Strongyloidea</taxon>
        <taxon>Metastrongylidae</taxon>
        <taxon>Parelaphostrongylus</taxon>
    </lineage>
</organism>
<feature type="non-terminal residue" evidence="3">
    <location>
        <position position="71"/>
    </location>
</feature>
<evidence type="ECO:0000259" key="2">
    <source>
        <dbReference type="Pfam" id="PF03151"/>
    </source>
</evidence>
<feature type="domain" description="Sugar phosphate transporter" evidence="2">
    <location>
        <begin position="2"/>
        <end position="71"/>
    </location>
</feature>
<keyword evidence="1" id="KW-0472">Membrane</keyword>
<name>A0AAD5N153_PARTN</name>
<dbReference type="InterPro" id="IPR004853">
    <property type="entry name" value="Sugar_P_trans_dom"/>
</dbReference>
<reference evidence="3" key="1">
    <citation type="submission" date="2021-06" db="EMBL/GenBank/DDBJ databases">
        <title>Parelaphostrongylus tenuis whole genome reference sequence.</title>
        <authorList>
            <person name="Garwood T.J."/>
            <person name="Larsen P.A."/>
            <person name="Fountain-Jones N.M."/>
            <person name="Garbe J.R."/>
            <person name="Macchietto M.G."/>
            <person name="Kania S.A."/>
            <person name="Gerhold R.W."/>
            <person name="Richards J.E."/>
            <person name="Wolf T.M."/>
        </authorList>
    </citation>
    <scope>NUCLEOTIDE SEQUENCE</scope>
    <source>
        <strain evidence="3">MNPRO001-30</strain>
        <tissue evidence="3">Meninges</tissue>
    </source>
</reference>